<sequence>MPLSFTYITSLAVLRCAVFVLFSLAIFTFHTVDELKAYVHVLQLIAACLLGFLLHPLLVFGDKMDCHGFSFMAAPPKRSNSLPNIENELAYRLLTFTLKLGDMAVTAIIDTGSNSSIMSQSCADRLGFFIQRTAGQIDDSIKRTIKGVHGTKPTTMGRIKKAVFSTPNGKATELELDVLETVAKFDIILGLDYLCKIDAHIVFPDLKFWSRETDEWICFMRIKKDGTIYTPRAKNNCGVLFASSLLDVEEAQKEANSIPFDFGTEDNNKITASAPPMLQQQKQPEAFAPHPSSLDIGISVSKMISRMTQFLSLAPFFQSAEFYAPEASSPGIIDQFYSSPILVPFEFLVDGTNREKLFIAFNANAFTDFRNVDAWIGVTLKMGYPIILQRFGAVSAFINGGRKVLWCLGTELRGGVGFILSLPDGLGIRADICAANETPSISFSQKMLKAVLGDGAGDSGKKNEIVLGIDAMRKGEFKLNYADGVTVNEGGKIEGKVKWAKFLTEEEIQREMADTM</sequence>
<dbReference type="EMBL" id="JBICBT010000875">
    <property type="protein sequence ID" value="KAL3095706.1"/>
    <property type="molecule type" value="Genomic_DNA"/>
</dbReference>
<keyword evidence="4" id="KW-1185">Reference proteome</keyword>
<evidence type="ECO:0000259" key="2">
    <source>
        <dbReference type="Pfam" id="PF09668"/>
    </source>
</evidence>
<protein>
    <recommendedName>
        <fullName evidence="2">Aspartic peptidase DDI1-type domain-containing protein</fullName>
    </recommendedName>
</protein>
<feature type="domain" description="Aspartic peptidase DDI1-type" evidence="2">
    <location>
        <begin position="94"/>
        <end position="199"/>
    </location>
</feature>
<name>A0ABD2JYI2_9BILA</name>
<feature type="transmembrane region" description="Helical" evidence="1">
    <location>
        <begin position="12"/>
        <end position="32"/>
    </location>
</feature>
<gene>
    <name evidence="3" type="ORF">niasHT_024882</name>
</gene>
<dbReference type="Gene3D" id="2.40.70.10">
    <property type="entry name" value="Acid Proteases"/>
    <property type="match status" value="1"/>
</dbReference>
<keyword evidence="1" id="KW-1133">Transmembrane helix</keyword>
<dbReference type="CDD" id="cd00303">
    <property type="entry name" value="retropepsin_like"/>
    <property type="match status" value="1"/>
</dbReference>
<dbReference type="Pfam" id="PF09668">
    <property type="entry name" value="Asp_protease"/>
    <property type="match status" value="1"/>
</dbReference>
<dbReference type="SUPFAM" id="SSF50630">
    <property type="entry name" value="Acid proteases"/>
    <property type="match status" value="1"/>
</dbReference>
<dbReference type="Proteomes" id="UP001620626">
    <property type="component" value="Unassembled WGS sequence"/>
</dbReference>
<organism evidence="3 4">
    <name type="scientific">Heterodera trifolii</name>
    <dbReference type="NCBI Taxonomy" id="157864"/>
    <lineage>
        <taxon>Eukaryota</taxon>
        <taxon>Metazoa</taxon>
        <taxon>Ecdysozoa</taxon>
        <taxon>Nematoda</taxon>
        <taxon>Chromadorea</taxon>
        <taxon>Rhabditida</taxon>
        <taxon>Tylenchina</taxon>
        <taxon>Tylenchomorpha</taxon>
        <taxon>Tylenchoidea</taxon>
        <taxon>Heteroderidae</taxon>
        <taxon>Heteroderinae</taxon>
        <taxon>Heterodera</taxon>
    </lineage>
</organism>
<reference evidence="3 4" key="1">
    <citation type="submission" date="2024-10" db="EMBL/GenBank/DDBJ databases">
        <authorList>
            <person name="Kim D."/>
        </authorList>
    </citation>
    <scope>NUCLEOTIDE SEQUENCE [LARGE SCALE GENOMIC DNA]</scope>
    <source>
        <strain evidence="3">BH-2024</strain>
    </source>
</reference>
<keyword evidence="1" id="KW-0472">Membrane</keyword>
<dbReference type="InterPro" id="IPR019103">
    <property type="entry name" value="Peptidase_aspartic_DDI1-type"/>
</dbReference>
<evidence type="ECO:0000313" key="4">
    <source>
        <dbReference type="Proteomes" id="UP001620626"/>
    </source>
</evidence>
<feature type="transmembrane region" description="Helical" evidence="1">
    <location>
        <begin position="38"/>
        <end position="60"/>
    </location>
</feature>
<keyword evidence="1" id="KW-0812">Transmembrane</keyword>
<evidence type="ECO:0000256" key="1">
    <source>
        <dbReference type="SAM" id="Phobius"/>
    </source>
</evidence>
<dbReference type="AlphaFoldDB" id="A0ABD2JYI2"/>
<proteinExistence type="predicted"/>
<evidence type="ECO:0000313" key="3">
    <source>
        <dbReference type="EMBL" id="KAL3095706.1"/>
    </source>
</evidence>
<dbReference type="InterPro" id="IPR021109">
    <property type="entry name" value="Peptidase_aspartic_dom_sf"/>
</dbReference>
<accession>A0ABD2JYI2</accession>
<comment type="caution">
    <text evidence="3">The sequence shown here is derived from an EMBL/GenBank/DDBJ whole genome shotgun (WGS) entry which is preliminary data.</text>
</comment>